<organism evidence="8 9">
    <name type="scientific">Helianthus annuus</name>
    <name type="common">Common sunflower</name>
    <dbReference type="NCBI Taxonomy" id="4232"/>
    <lineage>
        <taxon>Eukaryota</taxon>
        <taxon>Viridiplantae</taxon>
        <taxon>Streptophyta</taxon>
        <taxon>Embryophyta</taxon>
        <taxon>Tracheophyta</taxon>
        <taxon>Spermatophyta</taxon>
        <taxon>Magnoliopsida</taxon>
        <taxon>eudicotyledons</taxon>
        <taxon>Gunneridae</taxon>
        <taxon>Pentapetalae</taxon>
        <taxon>asterids</taxon>
        <taxon>campanulids</taxon>
        <taxon>Asterales</taxon>
        <taxon>Asteraceae</taxon>
        <taxon>Asteroideae</taxon>
        <taxon>Heliantheae alliance</taxon>
        <taxon>Heliantheae</taxon>
        <taxon>Helianthus</taxon>
    </lineage>
</organism>
<keyword evidence="1" id="KW-0547">Nucleotide-binding</keyword>
<dbReference type="InterPro" id="IPR045055">
    <property type="entry name" value="DNA2/NAM7-like"/>
</dbReference>
<evidence type="ECO:0000313" key="8">
    <source>
        <dbReference type="EMBL" id="OTF98300.1"/>
    </source>
</evidence>
<dbReference type="PANTHER" id="PTHR10887">
    <property type="entry name" value="DNA2/NAM7 HELICASE FAMILY"/>
    <property type="match status" value="1"/>
</dbReference>
<dbReference type="InterPro" id="IPR041679">
    <property type="entry name" value="DNA2/NAM7-like_C"/>
</dbReference>
<dbReference type="CDD" id="cd18808">
    <property type="entry name" value="SF1_C_Upf1"/>
    <property type="match status" value="1"/>
</dbReference>
<dbReference type="EMBL" id="CM007903">
    <property type="protein sequence ID" value="OTF98300.1"/>
    <property type="molecule type" value="Genomic_DNA"/>
</dbReference>
<evidence type="ECO:0000256" key="1">
    <source>
        <dbReference type="ARBA" id="ARBA00022741"/>
    </source>
</evidence>
<keyword evidence="3" id="KW-0347">Helicase</keyword>
<feature type="domain" description="DNA2/NAM7 helicase-like C-terminal" evidence="7">
    <location>
        <begin position="282"/>
        <end position="455"/>
    </location>
</feature>
<feature type="compositionally biased region" description="Low complexity" evidence="5">
    <location>
        <begin position="565"/>
        <end position="575"/>
    </location>
</feature>
<evidence type="ECO:0000259" key="7">
    <source>
        <dbReference type="Pfam" id="PF13087"/>
    </source>
</evidence>
<name>A0A251SLD4_HELAN</name>
<dbReference type="Pfam" id="PF13086">
    <property type="entry name" value="AAA_11"/>
    <property type="match status" value="1"/>
</dbReference>
<dbReference type="SUPFAM" id="SSF52540">
    <property type="entry name" value="P-loop containing nucleoside triphosphate hydrolases"/>
    <property type="match status" value="1"/>
</dbReference>
<feature type="domain" description="DNA2/NAM7 helicase helicase" evidence="6">
    <location>
        <begin position="199"/>
        <end position="274"/>
    </location>
</feature>
<evidence type="ECO:0000313" key="9">
    <source>
        <dbReference type="Proteomes" id="UP000215914"/>
    </source>
</evidence>
<dbReference type="InterPro" id="IPR041677">
    <property type="entry name" value="DNA2/NAM7_AAA_11"/>
</dbReference>
<dbReference type="GO" id="GO:0004386">
    <property type="term" value="F:helicase activity"/>
    <property type="evidence" value="ECO:0007669"/>
    <property type="project" value="UniProtKB-KW"/>
</dbReference>
<dbReference type="PANTHER" id="PTHR10887:SF442">
    <property type="entry name" value="DNA HELICASE"/>
    <property type="match status" value="1"/>
</dbReference>
<dbReference type="OMA" id="GRNFENG"/>
<keyword evidence="4" id="KW-0067">ATP-binding</keyword>
<dbReference type="InParanoid" id="A0A251SLD4"/>
<evidence type="ECO:0000256" key="4">
    <source>
        <dbReference type="ARBA" id="ARBA00022840"/>
    </source>
</evidence>
<accession>A0A251SLD4</accession>
<feature type="region of interest" description="Disordered" evidence="5">
    <location>
        <begin position="564"/>
        <end position="584"/>
    </location>
</feature>
<gene>
    <name evidence="8" type="ORF">HannXRQ_Chr14g0444111</name>
</gene>
<evidence type="ECO:0000259" key="6">
    <source>
        <dbReference type="Pfam" id="PF13086"/>
    </source>
</evidence>
<dbReference type="AlphaFoldDB" id="A0A251SLD4"/>
<dbReference type="GO" id="GO:0016787">
    <property type="term" value="F:hydrolase activity"/>
    <property type="evidence" value="ECO:0007669"/>
    <property type="project" value="UniProtKB-KW"/>
</dbReference>
<evidence type="ECO:0000256" key="5">
    <source>
        <dbReference type="SAM" id="MobiDB-lite"/>
    </source>
</evidence>
<sequence length="584" mass="66621">MYPLHMEVHMIKLILIRISNIVVFGNGKRMKIDGFQELSQVFLENRVSVLADCLSPTTGWRSKAVQMIYLLKFPEAAYGSYLNEIETRDAMKEQVIKKQLSIKEFLTKGFNGLAKKLTDMVRNLYTHMPTSFVSLKLARTMMTVISLVQSIRDSVIQPFSVSEQTEITFTEFMVIKDFLQTVKEVLGETVSFPKLSDDQETGNFCLRNACLVFCTATSSSRLHTLNQNNIELLVVDEAAQLRECESVIPLQLSRLRDVILVGDELQLPAMVKSEICKEKHFGRSLFERLVSLEHTRHLLNVQYRMHPDISLFPNEEIYGGKLLNGPNVEENSYKKQFLEGDMFGSYSFIHLAQGKVEFDGYSRKNMVEVAVVVELLAKLHKESVKNKQKISVGCIAPYKAQVTAIQKKLGDMYQTGEDFSVKVGTVDGFQGCEEDMIIISTVTGVRSDSIGFLDTLKSSSEIWERLVDNAKVRCCYHVGHEDKYLGRLITNTLEEHDDGYEYSIYYFLRDIKFWLIHLIHNNIEAKLRYTKVECVSVFFNFGRNFENGWLSNQIAAMSLTKGVGSSSSSSSLSSSRFSQNYRKW</sequence>
<reference evidence="9" key="1">
    <citation type="journal article" date="2017" name="Nature">
        <title>The sunflower genome provides insights into oil metabolism, flowering and Asterid evolution.</title>
        <authorList>
            <person name="Badouin H."/>
            <person name="Gouzy J."/>
            <person name="Grassa C.J."/>
            <person name="Murat F."/>
            <person name="Staton S.E."/>
            <person name="Cottret L."/>
            <person name="Lelandais-Briere C."/>
            <person name="Owens G.L."/>
            <person name="Carrere S."/>
            <person name="Mayjonade B."/>
            <person name="Legrand L."/>
            <person name="Gill N."/>
            <person name="Kane N.C."/>
            <person name="Bowers J.E."/>
            <person name="Hubner S."/>
            <person name="Bellec A."/>
            <person name="Berard A."/>
            <person name="Berges H."/>
            <person name="Blanchet N."/>
            <person name="Boniface M.C."/>
            <person name="Brunel D."/>
            <person name="Catrice O."/>
            <person name="Chaidir N."/>
            <person name="Claudel C."/>
            <person name="Donnadieu C."/>
            <person name="Faraut T."/>
            <person name="Fievet G."/>
            <person name="Helmstetter N."/>
            <person name="King M."/>
            <person name="Knapp S.J."/>
            <person name="Lai Z."/>
            <person name="Le Paslier M.C."/>
            <person name="Lippi Y."/>
            <person name="Lorenzon L."/>
            <person name="Mandel J.R."/>
            <person name="Marage G."/>
            <person name="Marchand G."/>
            <person name="Marquand E."/>
            <person name="Bret-Mestries E."/>
            <person name="Morien E."/>
            <person name="Nambeesan S."/>
            <person name="Nguyen T."/>
            <person name="Pegot-Espagnet P."/>
            <person name="Pouilly N."/>
            <person name="Raftis F."/>
            <person name="Sallet E."/>
            <person name="Schiex T."/>
            <person name="Thomas J."/>
            <person name="Vandecasteele C."/>
            <person name="Vares D."/>
            <person name="Vear F."/>
            <person name="Vautrin S."/>
            <person name="Crespi M."/>
            <person name="Mangin B."/>
            <person name="Burke J.M."/>
            <person name="Salse J."/>
            <person name="Munos S."/>
            <person name="Vincourt P."/>
            <person name="Rieseberg L.H."/>
            <person name="Langlade N.B."/>
        </authorList>
    </citation>
    <scope>NUCLEOTIDE SEQUENCE [LARGE SCALE GENOMIC DNA]</scope>
    <source>
        <strain evidence="9">cv. SF193</strain>
    </source>
</reference>
<dbReference type="GO" id="GO:0005694">
    <property type="term" value="C:chromosome"/>
    <property type="evidence" value="ECO:0007669"/>
    <property type="project" value="UniProtKB-ARBA"/>
</dbReference>
<keyword evidence="2 8" id="KW-0378">Hydrolase</keyword>
<dbReference type="Proteomes" id="UP000215914">
    <property type="component" value="Chromosome 14"/>
</dbReference>
<dbReference type="Gene3D" id="3.40.50.300">
    <property type="entry name" value="P-loop containing nucleotide triphosphate hydrolases"/>
    <property type="match status" value="2"/>
</dbReference>
<dbReference type="GO" id="GO:0005524">
    <property type="term" value="F:ATP binding"/>
    <property type="evidence" value="ECO:0007669"/>
    <property type="project" value="UniProtKB-KW"/>
</dbReference>
<dbReference type="InterPro" id="IPR047187">
    <property type="entry name" value="SF1_C_Upf1"/>
</dbReference>
<dbReference type="FunFam" id="3.40.50.300:FF:000326">
    <property type="entry name" value="P-loop containing nucleoside triphosphate hydrolase"/>
    <property type="match status" value="1"/>
</dbReference>
<evidence type="ECO:0000256" key="2">
    <source>
        <dbReference type="ARBA" id="ARBA00022801"/>
    </source>
</evidence>
<dbReference type="GO" id="GO:0003723">
    <property type="term" value="F:RNA binding"/>
    <property type="evidence" value="ECO:0000318"/>
    <property type="project" value="GO_Central"/>
</dbReference>
<evidence type="ECO:0000256" key="3">
    <source>
        <dbReference type="ARBA" id="ARBA00022806"/>
    </source>
</evidence>
<proteinExistence type="predicted"/>
<dbReference type="InterPro" id="IPR027417">
    <property type="entry name" value="P-loop_NTPase"/>
</dbReference>
<keyword evidence="9" id="KW-1185">Reference proteome</keyword>
<dbReference type="Pfam" id="PF13087">
    <property type="entry name" value="AAA_12"/>
    <property type="match status" value="1"/>
</dbReference>
<protein>
    <submittedName>
        <fullName evidence="8">Putative P-loop containing nucleoside triphosphate hydrolase</fullName>
    </submittedName>
</protein>